<reference evidence="2" key="2">
    <citation type="submission" date="2018-05" db="EMBL/GenBank/DDBJ databases">
        <title>OgluRS3 (Oryza glumaepatula Reference Sequence Version 3).</title>
        <authorList>
            <person name="Zhang J."/>
            <person name="Kudrna D."/>
            <person name="Lee S."/>
            <person name="Talag J."/>
            <person name="Welchert J."/>
            <person name="Wing R.A."/>
        </authorList>
    </citation>
    <scope>NUCLEOTIDE SEQUENCE [LARGE SCALE GENOMIC DNA]</scope>
</reference>
<sequence>MPAYRPGGCARLAVDEGGAAALISNEDDAESSPPFRCLVGLVGGGRRGSPRAAPPSRPRAAPSCRPPAAPPTAVASAFAAITVAATPVTGRRPPTPSSSRQPTQKGERGMRKEEKGERERRLMWQPDMWGPRGSHAGSAAR</sequence>
<evidence type="ECO:0000313" key="3">
    <source>
        <dbReference type="Proteomes" id="UP000026961"/>
    </source>
</evidence>
<proteinExistence type="predicted"/>
<dbReference type="AlphaFoldDB" id="A0A0E0AE94"/>
<feature type="region of interest" description="Disordered" evidence="1">
    <location>
        <begin position="85"/>
        <end position="141"/>
    </location>
</feature>
<evidence type="ECO:0000256" key="1">
    <source>
        <dbReference type="SAM" id="MobiDB-lite"/>
    </source>
</evidence>
<organism evidence="2">
    <name type="scientific">Oryza glumipatula</name>
    <dbReference type="NCBI Taxonomy" id="40148"/>
    <lineage>
        <taxon>Eukaryota</taxon>
        <taxon>Viridiplantae</taxon>
        <taxon>Streptophyta</taxon>
        <taxon>Embryophyta</taxon>
        <taxon>Tracheophyta</taxon>
        <taxon>Spermatophyta</taxon>
        <taxon>Magnoliopsida</taxon>
        <taxon>Liliopsida</taxon>
        <taxon>Poales</taxon>
        <taxon>Poaceae</taxon>
        <taxon>BOP clade</taxon>
        <taxon>Oryzoideae</taxon>
        <taxon>Oryzeae</taxon>
        <taxon>Oryzinae</taxon>
        <taxon>Oryza</taxon>
    </lineage>
</organism>
<feature type="region of interest" description="Disordered" evidence="1">
    <location>
        <begin position="40"/>
        <end position="72"/>
    </location>
</feature>
<accession>A0A0E0AE94</accession>
<reference evidence="2" key="1">
    <citation type="submission" date="2015-04" db="UniProtKB">
        <authorList>
            <consortium name="EnsemblPlants"/>
        </authorList>
    </citation>
    <scope>IDENTIFICATION</scope>
</reference>
<name>A0A0E0AE94_9ORYZ</name>
<protein>
    <submittedName>
        <fullName evidence="2">Uncharacterized protein</fullName>
    </submittedName>
</protein>
<keyword evidence="3" id="KW-1185">Reference proteome</keyword>
<feature type="compositionally biased region" description="Basic and acidic residues" evidence="1">
    <location>
        <begin position="105"/>
        <end position="122"/>
    </location>
</feature>
<feature type="compositionally biased region" description="Low complexity" evidence="1">
    <location>
        <begin position="85"/>
        <end position="104"/>
    </location>
</feature>
<dbReference type="Proteomes" id="UP000026961">
    <property type="component" value="Chromosome 6"/>
</dbReference>
<evidence type="ECO:0000313" key="2">
    <source>
        <dbReference type="EnsemblPlants" id="OGLUM06G28590.1"/>
    </source>
</evidence>
<dbReference type="HOGENOM" id="CLU_1828322_0_0_1"/>
<dbReference type="EnsemblPlants" id="OGLUM06G28590.1">
    <property type="protein sequence ID" value="OGLUM06G28590.1"/>
    <property type="gene ID" value="OGLUM06G28590"/>
</dbReference>
<dbReference type="Gramene" id="OGLUM06G28590.1">
    <property type="protein sequence ID" value="OGLUM06G28590.1"/>
    <property type="gene ID" value="OGLUM06G28590"/>
</dbReference>